<dbReference type="EMBL" id="LT629688">
    <property type="protein sequence ID" value="SDD85812.1"/>
    <property type="molecule type" value="Genomic_DNA"/>
</dbReference>
<keyword evidence="3" id="KW-1185">Reference proteome</keyword>
<reference evidence="2 3" key="1">
    <citation type="submission" date="2016-10" db="EMBL/GenBank/DDBJ databases">
        <authorList>
            <person name="de Groot N.N."/>
        </authorList>
    </citation>
    <scope>NUCLEOTIDE SEQUENCE [LARGE SCALE GENOMIC DNA]</scope>
    <source>
        <strain evidence="2 3">MON 2.2</strain>
    </source>
</reference>
<name>A0A1G6Y6A7_9ACTN</name>
<proteinExistence type="predicted"/>
<dbReference type="PANTHER" id="PTHR43649:SF11">
    <property type="entry name" value="ABC TRANSPORTER SUBSTRATE-BINDING PROTEIN YESO-RELATED"/>
    <property type="match status" value="1"/>
</dbReference>
<evidence type="ECO:0000313" key="3">
    <source>
        <dbReference type="Proteomes" id="UP000198546"/>
    </source>
</evidence>
<dbReference type="OrthoDB" id="1650177at2"/>
<feature type="chain" id="PRO_5038660800" evidence="1">
    <location>
        <begin position="27"/>
        <end position="431"/>
    </location>
</feature>
<dbReference type="PROSITE" id="PS51257">
    <property type="entry name" value="PROKAR_LIPOPROTEIN"/>
    <property type="match status" value="1"/>
</dbReference>
<dbReference type="InterPro" id="IPR006059">
    <property type="entry name" value="SBP"/>
</dbReference>
<dbReference type="STRING" id="675864.SAMN04489747_1910"/>
<sequence length="431" mass="45699">MSVSRRQFLMASGGIAAVAVSGGLTACGSGGSGSADGSAELTFTWWGNEVRNANTSEAIAAYQEANPDITIAEQPGEWASYWDKLATQTAGNTTPDVIQMDMAYITEYGSRGALLDLEEHGVDVSKFAEGTVDSGRIDGKLYGVNAGINTPVILANPELFEEAGMDLPDDTTWTWEEASEIAAELTSKLGDGRFGMASIFNDVMLSAWLRQNGKELFVPEGLGFGAEDAVGWFELQQSFMEAEAIPGPAQISEDSTKSLDQGDLATGKVAMAQFWSNQVEAVNAASGVTMTMLRFPSTTGQATDRQAWYKASMLWSASARSENPEAAVALINWWVNSSEAAQANLAERGIPANTERLEEITPSLSEDQQGVAAFIAEIEPELGTTPIAPPPGGGGIGDIMLRYQLEMLFGRASGADAARGFVEEAAANMKV</sequence>
<dbReference type="InterPro" id="IPR050490">
    <property type="entry name" value="Bact_solute-bd_prot1"/>
</dbReference>
<evidence type="ECO:0000313" key="2">
    <source>
        <dbReference type="EMBL" id="SDD85812.1"/>
    </source>
</evidence>
<dbReference type="Pfam" id="PF13416">
    <property type="entry name" value="SBP_bac_8"/>
    <property type="match status" value="1"/>
</dbReference>
<gene>
    <name evidence="2" type="ORF">SAMN04489747_1910</name>
</gene>
<feature type="signal peptide" evidence="1">
    <location>
        <begin position="1"/>
        <end position="26"/>
    </location>
</feature>
<dbReference type="RefSeq" id="WP_090592714.1">
    <property type="nucleotide sequence ID" value="NZ_LT629688.1"/>
</dbReference>
<dbReference type="Gene3D" id="3.40.190.10">
    <property type="entry name" value="Periplasmic binding protein-like II"/>
    <property type="match status" value="2"/>
</dbReference>
<dbReference type="PROSITE" id="PS51318">
    <property type="entry name" value="TAT"/>
    <property type="match status" value="1"/>
</dbReference>
<keyword evidence="1" id="KW-0732">Signal</keyword>
<dbReference type="SUPFAM" id="SSF53850">
    <property type="entry name" value="Periplasmic binding protein-like II"/>
    <property type="match status" value="1"/>
</dbReference>
<accession>A0A1G6Y6A7</accession>
<dbReference type="InterPro" id="IPR006311">
    <property type="entry name" value="TAT_signal"/>
</dbReference>
<dbReference type="Proteomes" id="UP000198546">
    <property type="component" value="Chromosome i"/>
</dbReference>
<dbReference type="PANTHER" id="PTHR43649">
    <property type="entry name" value="ARABINOSE-BINDING PROTEIN-RELATED"/>
    <property type="match status" value="1"/>
</dbReference>
<dbReference type="AlphaFoldDB" id="A0A1G6Y6A7"/>
<evidence type="ECO:0000256" key="1">
    <source>
        <dbReference type="SAM" id="SignalP"/>
    </source>
</evidence>
<protein>
    <submittedName>
        <fullName evidence="2">Carbohydrate ABC transporter substrate-binding protein, CUT1 family</fullName>
    </submittedName>
</protein>
<organism evidence="2 3">
    <name type="scientific">Auraticoccus monumenti</name>
    <dbReference type="NCBI Taxonomy" id="675864"/>
    <lineage>
        <taxon>Bacteria</taxon>
        <taxon>Bacillati</taxon>
        <taxon>Actinomycetota</taxon>
        <taxon>Actinomycetes</taxon>
        <taxon>Propionibacteriales</taxon>
        <taxon>Propionibacteriaceae</taxon>
        <taxon>Auraticoccus</taxon>
    </lineage>
</organism>